<dbReference type="PANTHER" id="PTHR15892">
    <property type="entry name" value="MITOCHONDRIAL RIBOSOMAL PROTEIN L30"/>
    <property type="match status" value="1"/>
</dbReference>
<dbReference type="HAMAP" id="MF_01371_B">
    <property type="entry name" value="Ribosomal_uL30_B"/>
    <property type="match status" value="1"/>
</dbReference>
<gene>
    <name evidence="9" type="ORF">ENP34_06680</name>
</gene>
<comment type="caution">
    <text evidence="9">The sequence shown here is derived from an EMBL/GenBank/DDBJ whole genome shotgun (WGS) entry which is preliminary data.</text>
</comment>
<sequence length="86" mass="9882">MSSSKMLRITYVKSAIGYRQEQRDTLRSLGLRRLHQTVEKPDTPSIRGMVNKVRHLVRVEEIVPEETPARRGRTRTSQKGAEHEAA</sequence>
<evidence type="ECO:0000313" key="9">
    <source>
        <dbReference type="EMBL" id="HEG91111.1"/>
    </source>
</evidence>
<dbReference type="PANTHER" id="PTHR15892:SF2">
    <property type="entry name" value="LARGE RIBOSOMAL SUBUNIT PROTEIN UL30M"/>
    <property type="match status" value="1"/>
</dbReference>
<accession>A0A831TEY4</accession>
<evidence type="ECO:0000256" key="4">
    <source>
        <dbReference type="ARBA" id="ARBA00023274"/>
    </source>
</evidence>
<dbReference type="NCBIfam" id="TIGR01308">
    <property type="entry name" value="rpmD_bact"/>
    <property type="match status" value="1"/>
</dbReference>
<keyword evidence="4 6" id="KW-0687">Ribonucleoprotein</keyword>
<dbReference type="AlphaFoldDB" id="A0A831TEY4"/>
<comment type="subunit">
    <text evidence="2">Part of the 50S ribosomal subunit.</text>
</comment>
<organism evidence="9">
    <name type="scientific">Thermorudis peleae</name>
    <dbReference type="NCBI Taxonomy" id="1382356"/>
    <lineage>
        <taxon>Bacteria</taxon>
        <taxon>Pseudomonadati</taxon>
        <taxon>Thermomicrobiota</taxon>
        <taxon>Thermomicrobia</taxon>
        <taxon>Thermomicrobia incertae sedis</taxon>
        <taxon>Thermorudis</taxon>
    </lineage>
</organism>
<evidence type="ECO:0000256" key="3">
    <source>
        <dbReference type="ARBA" id="ARBA00022980"/>
    </source>
</evidence>
<dbReference type="PROSITE" id="PS00634">
    <property type="entry name" value="RIBOSOMAL_L30"/>
    <property type="match status" value="1"/>
</dbReference>
<evidence type="ECO:0000256" key="5">
    <source>
        <dbReference type="ARBA" id="ARBA00035492"/>
    </source>
</evidence>
<proteinExistence type="inferred from homology"/>
<dbReference type="Gene3D" id="3.30.1390.20">
    <property type="entry name" value="Ribosomal protein L30, ferredoxin-like fold domain"/>
    <property type="match status" value="1"/>
</dbReference>
<dbReference type="GO" id="GO:0022625">
    <property type="term" value="C:cytosolic large ribosomal subunit"/>
    <property type="evidence" value="ECO:0007669"/>
    <property type="project" value="TreeGrafter"/>
</dbReference>
<dbReference type="CDD" id="cd01658">
    <property type="entry name" value="Ribosomal_L30"/>
    <property type="match status" value="1"/>
</dbReference>
<evidence type="ECO:0000259" key="8">
    <source>
        <dbReference type="Pfam" id="PF00327"/>
    </source>
</evidence>
<dbReference type="EMBL" id="DSIY01000161">
    <property type="protein sequence ID" value="HEG91111.1"/>
    <property type="molecule type" value="Genomic_DNA"/>
</dbReference>
<dbReference type="SUPFAM" id="SSF55129">
    <property type="entry name" value="Ribosomal protein L30p/L7e"/>
    <property type="match status" value="1"/>
</dbReference>
<evidence type="ECO:0000256" key="7">
    <source>
        <dbReference type="SAM" id="MobiDB-lite"/>
    </source>
</evidence>
<keyword evidence="3 6" id="KW-0689">Ribosomal protein</keyword>
<evidence type="ECO:0000256" key="6">
    <source>
        <dbReference type="RuleBase" id="RU003734"/>
    </source>
</evidence>
<dbReference type="InterPro" id="IPR036919">
    <property type="entry name" value="Ribo_uL30_ferredoxin-like_sf"/>
</dbReference>
<dbReference type="InterPro" id="IPR018038">
    <property type="entry name" value="Ribosomal_uL30_CS"/>
</dbReference>
<comment type="similarity">
    <text evidence="1 6">Belongs to the universal ribosomal protein uL30 family.</text>
</comment>
<dbReference type="InterPro" id="IPR016082">
    <property type="entry name" value="Ribosomal_uL30_ferredoxin-like"/>
</dbReference>
<evidence type="ECO:0000256" key="2">
    <source>
        <dbReference type="ARBA" id="ARBA00011838"/>
    </source>
</evidence>
<name>A0A831TEY4_9BACT</name>
<reference evidence="9" key="1">
    <citation type="journal article" date="2020" name="mSystems">
        <title>Genome- and Community-Level Interaction Insights into Carbon Utilization and Element Cycling Functions of Hydrothermarchaeota in Hydrothermal Sediment.</title>
        <authorList>
            <person name="Zhou Z."/>
            <person name="Liu Y."/>
            <person name="Xu W."/>
            <person name="Pan J."/>
            <person name="Luo Z.H."/>
            <person name="Li M."/>
        </authorList>
    </citation>
    <scope>NUCLEOTIDE SEQUENCE [LARGE SCALE GENOMIC DNA]</scope>
    <source>
        <strain evidence="9">SpSt-210</strain>
    </source>
</reference>
<dbReference type="Pfam" id="PF00327">
    <property type="entry name" value="Ribosomal_L30"/>
    <property type="match status" value="1"/>
</dbReference>
<dbReference type="FunFam" id="3.30.1390.20:FF:000001">
    <property type="entry name" value="50S ribosomal protein L30"/>
    <property type="match status" value="1"/>
</dbReference>
<dbReference type="GO" id="GO:0006412">
    <property type="term" value="P:translation"/>
    <property type="evidence" value="ECO:0007669"/>
    <property type="project" value="InterPro"/>
</dbReference>
<feature type="domain" description="Large ribosomal subunit protein uL30-like ferredoxin-like fold" evidence="8">
    <location>
        <begin position="7"/>
        <end position="57"/>
    </location>
</feature>
<evidence type="ECO:0000256" key="1">
    <source>
        <dbReference type="ARBA" id="ARBA00007594"/>
    </source>
</evidence>
<protein>
    <recommendedName>
        <fullName evidence="5">50S ribosomal protein L30</fullName>
    </recommendedName>
</protein>
<feature type="region of interest" description="Disordered" evidence="7">
    <location>
        <begin position="61"/>
        <end position="86"/>
    </location>
</feature>
<dbReference type="GO" id="GO:0003735">
    <property type="term" value="F:structural constituent of ribosome"/>
    <property type="evidence" value="ECO:0007669"/>
    <property type="project" value="InterPro"/>
</dbReference>
<dbReference type="InterPro" id="IPR005996">
    <property type="entry name" value="Ribosomal_uL30_bac-type"/>
</dbReference>